<evidence type="ECO:0000256" key="3">
    <source>
        <dbReference type="ARBA" id="ARBA00022475"/>
    </source>
</evidence>
<evidence type="ECO:0000259" key="8">
    <source>
        <dbReference type="Pfam" id="PF04039"/>
    </source>
</evidence>
<protein>
    <recommendedName>
        <fullName evidence="8">Na+/H+ antiporter MnhB subunit-related protein domain-containing protein</fullName>
    </recommendedName>
</protein>
<evidence type="ECO:0000256" key="4">
    <source>
        <dbReference type="ARBA" id="ARBA00022692"/>
    </source>
</evidence>
<dbReference type="PANTHER" id="PTHR33932:SF4">
    <property type="entry name" value="NA(+)_H(+) ANTIPORTER SUBUNIT B"/>
    <property type="match status" value="1"/>
</dbReference>
<evidence type="ECO:0000313" key="9">
    <source>
        <dbReference type="EMBL" id="MBK7422743.1"/>
    </source>
</evidence>
<comment type="caution">
    <text evidence="9">The sequence shown here is derived from an EMBL/GenBank/DDBJ whole genome shotgun (WGS) entry which is preliminary data.</text>
</comment>
<dbReference type="Proteomes" id="UP000886602">
    <property type="component" value="Unassembled WGS sequence"/>
</dbReference>
<accession>A0A9D7FBF4</accession>
<organism evidence="9 10">
    <name type="scientific">Candidatus Propionivibrio dominans</name>
    <dbReference type="NCBI Taxonomy" id="2954373"/>
    <lineage>
        <taxon>Bacteria</taxon>
        <taxon>Pseudomonadati</taxon>
        <taxon>Pseudomonadota</taxon>
        <taxon>Betaproteobacteria</taxon>
        <taxon>Rhodocyclales</taxon>
        <taxon>Rhodocyclaceae</taxon>
        <taxon>Propionivibrio</taxon>
    </lineage>
</organism>
<dbReference type="InterPro" id="IPR050622">
    <property type="entry name" value="CPA3_antiporter_subunitB"/>
</dbReference>
<dbReference type="PANTHER" id="PTHR33932">
    <property type="entry name" value="NA(+)/H(+) ANTIPORTER SUBUNIT B"/>
    <property type="match status" value="1"/>
</dbReference>
<dbReference type="InterPro" id="IPR007182">
    <property type="entry name" value="MnhB"/>
</dbReference>
<evidence type="ECO:0000256" key="6">
    <source>
        <dbReference type="ARBA" id="ARBA00023136"/>
    </source>
</evidence>
<evidence type="ECO:0000256" key="5">
    <source>
        <dbReference type="ARBA" id="ARBA00022989"/>
    </source>
</evidence>
<evidence type="ECO:0000256" key="1">
    <source>
        <dbReference type="ARBA" id="ARBA00004651"/>
    </source>
</evidence>
<evidence type="ECO:0000313" key="10">
    <source>
        <dbReference type="Proteomes" id="UP000886602"/>
    </source>
</evidence>
<keyword evidence="6 7" id="KW-0472">Membrane</keyword>
<feature type="transmembrane region" description="Helical" evidence="7">
    <location>
        <begin position="20"/>
        <end position="41"/>
    </location>
</feature>
<feature type="transmembrane region" description="Helical" evidence="7">
    <location>
        <begin position="164"/>
        <end position="187"/>
    </location>
</feature>
<keyword evidence="5 7" id="KW-1133">Transmembrane helix</keyword>
<reference evidence="9" key="1">
    <citation type="submission" date="2020-10" db="EMBL/GenBank/DDBJ databases">
        <title>Connecting structure to function with the recovery of over 1000 high-quality activated sludge metagenome-assembled genomes encoding full-length rRNA genes using long-read sequencing.</title>
        <authorList>
            <person name="Singleton C.M."/>
            <person name="Petriglieri F."/>
            <person name="Kristensen J.M."/>
            <person name="Kirkegaard R.H."/>
            <person name="Michaelsen T.Y."/>
            <person name="Andersen M.H."/>
            <person name="Karst S.M."/>
            <person name="Dueholm M.S."/>
            <person name="Nielsen P.H."/>
            <person name="Albertsen M."/>
        </authorList>
    </citation>
    <scope>NUCLEOTIDE SEQUENCE</scope>
    <source>
        <strain evidence="9">EsbW_18-Q3-R4-48_MAXAC.044</strain>
    </source>
</reference>
<feature type="domain" description="Na+/H+ antiporter MnhB subunit-related protein" evidence="8">
    <location>
        <begin position="110"/>
        <end position="220"/>
    </location>
</feature>
<evidence type="ECO:0000256" key="7">
    <source>
        <dbReference type="SAM" id="Phobius"/>
    </source>
</evidence>
<keyword evidence="3" id="KW-1003">Cell membrane</keyword>
<dbReference type="GO" id="GO:0005886">
    <property type="term" value="C:plasma membrane"/>
    <property type="evidence" value="ECO:0007669"/>
    <property type="project" value="UniProtKB-SubCell"/>
</dbReference>
<evidence type="ECO:0000256" key="2">
    <source>
        <dbReference type="ARBA" id="ARBA00009425"/>
    </source>
</evidence>
<dbReference type="EMBL" id="JADJNC010000009">
    <property type="protein sequence ID" value="MBK7422743.1"/>
    <property type="molecule type" value="Genomic_DNA"/>
</dbReference>
<comment type="subcellular location">
    <subcellularLocation>
        <location evidence="1">Cell membrane</location>
        <topology evidence="1">Multi-pass membrane protein</topology>
    </subcellularLocation>
</comment>
<feature type="transmembrane region" description="Helical" evidence="7">
    <location>
        <begin position="199"/>
        <end position="223"/>
    </location>
</feature>
<dbReference type="AlphaFoldDB" id="A0A9D7FBF4"/>
<keyword evidence="4 7" id="KW-0812">Transmembrane</keyword>
<feature type="transmembrane region" description="Helical" evidence="7">
    <location>
        <begin position="75"/>
        <end position="94"/>
    </location>
</feature>
<proteinExistence type="inferred from homology"/>
<sequence length="244" mass="25584">MNAPDDFTDDTRLTPLRLMIMLFVLTLAGALGWAVCSLPAYSSGLAVTALAELSNSGVLNPVTAAVLNYRGYDTLLEIAVLLLAVIGVWSLAQAEPPAAFEPASPVLLSFLRIVLPLMILIAGYLLWIGSFAPGGAFQGGAVLAGVLVLLRLSNQDRAIWSHEVWLRFCLVLGLSVFIAVAVGVMAGGGKLLEYPRAHAGMLILLIESAALISIALTLAALFVGGRALSDEDSSRASDNGVQPE</sequence>
<dbReference type="Pfam" id="PF04039">
    <property type="entry name" value="MnhB"/>
    <property type="match status" value="1"/>
</dbReference>
<name>A0A9D7FBF4_9RHOO</name>
<feature type="transmembrane region" description="Helical" evidence="7">
    <location>
        <begin position="135"/>
        <end position="152"/>
    </location>
</feature>
<feature type="transmembrane region" description="Helical" evidence="7">
    <location>
        <begin position="106"/>
        <end position="129"/>
    </location>
</feature>
<gene>
    <name evidence="9" type="ORF">IPJ48_06405</name>
</gene>
<comment type="similarity">
    <text evidence="2">Belongs to the CPA3 antiporters (TC 2.A.63) subunit B family.</text>
</comment>